<feature type="binding site" evidence="2">
    <location>
        <begin position="87"/>
        <end position="90"/>
    </location>
    <ligand>
        <name>substrate</name>
    </ligand>
</feature>
<dbReference type="Proteomes" id="UP000190135">
    <property type="component" value="Unassembled WGS sequence"/>
</dbReference>
<evidence type="ECO:0000313" key="3">
    <source>
        <dbReference type="EMBL" id="SKA34591.1"/>
    </source>
</evidence>
<dbReference type="PANTHER" id="PTHR48100">
    <property type="entry name" value="BROAD-SPECIFICITY PHOSPHATASE YOR283W-RELATED"/>
    <property type="match status" value="1"/>
</dbReference>
<dbReference type="AlphaFoldDB" id="A0A1T4T2V6"/>
<dbReference type="SUPFAM" id="SSF53254">
    <property type="entry name" value="Phosphoglycerate mutase-like"/>
    <property type="match status" value="1"/>
</dbReference>
<dbReference type="STRING" id="1365950.SAMN05428963_11773"/>
<reference evidence="3 4" key="1">
    <citation type="submission" date="2017-02" db="EMBL/GenBank/DDBJ databases">
        <authorList>
            <person name="Peterson S.W."/>
        </authorList>
    </citation>
    <scope>NUCLEOTIDE SEQUENCE [LARGE SCALE GENOMIC DNA]</scope>
    <source>
        <strain evidence="3 4">USBA 369</strain>
    </source>
</reference>
<dbReference type="SMART" id="SM00855">
    <property type="entry name" value="PGAM"/>
    <property type="match status" value="1"/>
</dbReference>
<dbReference type="EMBL" id="FUXL01000017">
    <property type="protein sequence ID" value="SKA34591.1"/>
    <property type="molecule type" value="Genomic_DNA"/>
</dbReference>
<name>A0A1T4T2V6_9HYPH</name>
<keyword evidence="4" id="KW-1185">Reference proteome</keyword>
<feature type="active site" description="Tele-phosphohistidine intermediate" evidence="1">
    <location>
        <position position="8"/>
    </location>
</feature>
<evidence type="ECO:0000256" key="1">
    <source>
        <dbReference type="PIRSR" id="PIRSR613078-1"/>
    </source>
</evidence>
<organism evidence="3 4">
    <name type="scientific">Consotaella salsifontis</name>
    <dbReference type="NCBI Taxonomy" id="1365950"/>
    <lineage>
        <taxon>Bacteria</taxon>
        <taxon>Pseudomonadati</taxon>
        <taxon>Pseudomonadota</taxon>
        <taxon>Alphaproteobacteria</taxon>
        <taxon>Hyphomicrobiales</taxon>
        <taxon>Aurantimonadaceae</taxon>
        <taxon>Consotaella</taxon>
    </lineage>
</organism>
<evidence type="ECO:0000313" key="4">
    <source>
        <dbReference type="Proteomes" id="UP000190135"/>
    </source>
</evidence>
<dbReference type="CDD" id="cd07067">
    <property type="entry name" value="HP_PGM_like"/>
    <property type="match status" value="1"/>
</dbReference>
<proteinExistence type="predicted"/>
<dbReference type="RefSeq" id="WP_078709979.1">
    <property type="nucleotide sequence ID" value="NZ_FUXL01000017.1"/>
</dbReference>
<sequence length="204" mass="22471">MKLVLARHGNTFGPGDRVVWVGARSDLPLVEKGREQARAIGVALRRQGLAPNFIYAGPLKRTVETARLVAEEVGGDPAVAIVEELREIDYGRWEGLSNEDIRELDGNEDIDGWQRLSIWPENAGWQPDPETILMRWSALLRRMTEAAGPDATVLAVSSNGIFRVVAKVLGIAPEEAKMATGALALVDVTERGARVERWNIRPQD</sequence>
<dbReference type="GO" id="GO:0016791">
    <property type="term" value="F:phosphatase activity"/>
    <property type="evidence" value="ECO:0007669"/>
    <property type="project" value="TreeGrafter"/>
</dbReference>
<dbReference type="Pfam" id="PF00300">
    <property type="entry name" value="His_Phos_1"/>
    <property type="match status" value="1"/>
</dbReference>
<dbReference type="OrthoDB" id="9783269at2"/>
<protein>
    <submittedName>
        <fullName evidence="3">Probable phosphoglycerate mutase</fullName>
    </submittedName>
</protein>
<gene>
    <name evidence="3" type="ORF">SAMN05428963_11773</name>
</gene>
<dbReference type="InterPro" id="IPR013078">
    <property type="entry name" value="His_Pase_superF_clade-1"/>
</dbReference>
<accession>A0A1T4T2V6</accession>
<feature type="active site" description="Proton donor/acceptor" evidence="1">
    <location>
        <position position="87"/>
    </location>
</feature>
<evidence type="ECO:0000256" key="2">
    <source>
        <dbReference type="PIRSR" id="PIRSR613078-2"/>
    </source>
</evidence>
<feature type="binding site" evidence="2">
    <location>
        <position position="61"/>
    </location>
    <ligand>
        <name>substrate</name>
    </ligand>
</feature>
<dbReference type="Gene3D" id="3.40.50.1240">
    <property type="entry name" value="Phosphoglycerate mutase-like"/>
    <property type="match status" value="1"/>
</dbReference>
<dbReference type="InterPro" id="IPR050275">
    <property type="entry name" value="PGM_Phosphatase"/>
</dbReference>
<dbReference type="InterPro" id="IPR029033">
    <property type="entry name" value="His_PPase_superfam"/>
</dbReference>